<dbReference type="KEGG" id="ica:Intca_3386"/>
<feature type="transmembrane region" description="Helical" evidence="1">
    <location>
        <begin position="52"/>
        <end position="69"/>
    </location>
</feature>
<evidence type="ECO:0000259" key="2">
    <source>
        <dbReference type="Pfam" id="PF03703"/>
    </source>
</evidence>
<sequence>MTETRRPLPEPEWRRLDKRMLLIHPLQTLLQALPAILAIFVARIGAEDSDRWELLALPVIVAFGLLRWLTTRYRISSEQIELKHGLLHKQTRTARLDKVRTVDLTAQLHHRALGLAKVEISTGSGGKDRLVLDSLSIAEGRRLRGELLHRLGAGDPVTATLPAPTGPAVDMEAPPPGTEAAGADEDLLRLDPSWVRFAPFTMTGIGTAAAIFGFVSQGLGRFSEQGDLYESGATWVRELAWWVNLLGVVVIVSLLAVGAYVLSFWGFRLSRSPTGSLHTRRGLLTSREVGIDHTRVRGVELGEQLGLRLAGGRRLKALSTGLQGEAGGGSDWLSPPAPVDVVAGVATLVTGDAGAVSDALIPHGPAAGRRRLTRAVLLPLALTAALALGWMVGDWPGWPLWFAPGSVAGAWLLGRDRYRGLGHLVTDRHLVSRSGSLDRRRILLARDGVIGWKIRQSFFQRRADVVTLVATTAAGRQHYDVVDLPPDRAYEVLGEVSPELVTQFT</sequence>
<gene>
    <name evidence="3" type="ordered locus">Intca_3386</name>
</gene>
<dbReference type="STRING" id="710696.Intca_3386"/>
<dbReference type="PANTHER" id="PTHR34473">
    <property type="entry name" value="UPF0699 TRANSMEMBRANE PROTEIN YDBS"/>
    <property type="match status" value="1"/>
</dbReference>
<keyword evidence="1" id="KW-0812">Transmembrane</keyword>
<feature type="transmembrane region" description="Helical" evidence="1">
    <location>
        <begin position="239"/>
        <end position="262"/>
    </location>
</feature>
<organism evidence="3 4">
    <name type="scientific">Intrasporangium calvum (strain ATCC 23552 / DSM 43043 / JCM 3097 / NBRC 12989 / NCIMB 10167 / NRRL B-3866 / 7 KIP)</name>
    <dbReference type="NCBI Taxonomy" id="710696"/>
    <lineage>
        <taxon>Bacteria</taxon>
        <taxon>Bacillati</taxon>
        <taxon>Actinomycetota</taxon>
        <taxon>Actinomycetes</taxon>
        <taxon>Micrococcales</taxon>
        <taxon>Intrasporangiaceae</taxon>
        <taxon>Intrasporangium</taxon>
    </lineage>
</organism>
<feature type="transmembrane region" description="Helical" evidence="1">
    <location>
        <begin position="21"/>
        <end position="46"/>
    </location>
</feature>
<reference evidence="3 4" key="1">
    <citation type="journal article" date="2010" name="Stand. Genomic Sci.">
        <title>Complete genome sequence of Intrasporangium calvum type strain (7 KIP).</title>
        <authorList>
            <person name="Del Rio T.G."/>
            <person name="Chertkov O."/>
            <person name="Yasawong M."/>
            <person name="Lucas S."/>
            <person name="Deshpande S."/>
            <person name="Cheng J.F."/>
            <person name="Detter C."/>
            <person name="Tapia R."/>
            <person name="Han C."/>
            <person name="Goodwin L."/>
            <person name="Pitluck S."/>
            <person name="Liolios K."/>
            <person name="Ivanova N."/>
            <person name="Mavromatis K."/>
            <person name="Pati A."/>
            <person name="Chen A."/>
            <person name="Palaniappan K."/>
            <person name="Land M."/>
            <person name="Hauser L."/>
            <person name="Chang Y.J."/>
            <person name="Jeffries C.D."/>
            <person name="Rohde M."/>
            <person name="Pukall R."/>
            <person name="Sikorski J."/>
            <person name="Goker M."/>
            <person name="Woyke T."/>
            <person name="Bristow J."/>
            <person name="Eisen J.A."/>
            <person name="Markowitz V."/>
            <person name="Hugenholtz P."/>
            <person name="Kyrpides N.C."/>
            <person name="Klenk H.P."/>
            <person name="Lapidus A."/>
        </authorList>
    </citation>
    <scope>NUCLEOTIDE SEQUENCE [LARGE SCALE GENOMIC DNA]</scope>
    <source>
        <strain evidence="4">ATCC 23552 / DSM 43043 / JCM 3097 / NBRC 12989 / 7 KIP</strain>
    </source>
</reference>
<protein>
    <submittedName>
        <fullName evidence="3">Membrane-flanked domain</fullName>
    </submittedName>
</protein>
<evidence type="ECO:0000256" key="1">
    <source>
        <dbReference type="SAM" id="Phobius"/>
    </source>
</evidence>
<dbReference type="AlphaFoldDB" id="E6SF53"/>
<feature type="transmembrane region" description="Helical" evidence="1">
    <location>
        <begin position="197"/>
        <end position="219"/>
    </location>
</feature>
<accession>E6SF53</accession>
<feature type="transmembrane region" description="Helical" evidence="1">
    <location>
        <begin position="398"/>
        <end position="414"/>
    </location>
</feature>
<evidence type="ECO:0000313" key="3">
    <source>
        <dbReference type="EMBL" id="ADU49867.1"/>
    </source>
</evidence>
<dbReference type="InterPro" id="IPR014529">
    <property type="entry name" value="UCP026631"/>
</dbReference>
<keyword evidence="1" id="KW-1133">Transmembrane helix</keyword>
<name>E6SF53_INTC7</name>
<feature type="transmembrane region" description="Helical" evidence="1">
    <location>
        <begin position="375"/>
        <end position="392"/>
    </location>
</feature>
<dbReference type="eggNOG" id="COG3428">
    <property type="taxonomic scope" value="Bacteria"/>
</dbReference>
<dbReference type="PANTHER" id="PTHR34473:SF2">
    <property type="entry name" value="UPF0699 TRANSMEMBRANE PROTEIN YDBT"/>
    <property type="match status" value="1"/>
</dbReference>
<dbReference type="HOGENOM" id="CLU_024617_1_0_11"/>
<feature type="domain" description="YdbS-like PH" evidence="2">
    <location>
        <begin position="68"/>
        <end position="145"/>
    </location>
</feature>
<keyword evidence="4" id="KW-1185">Reference proteome</keyword>
<proteinExistence type="predicted"/>
<dbReference type="PIRSF" id="PIRSF026631">
    <property type="entry name" value="UCP026631"/>
    <property type="match status" value="1"/>
</dbReference>
<dbReference type="InterPro" id="IPR005182">
    <property type="entry name" value="YdbS-like_PH"/>
</dbReference>
<dbReference type="EMBL" id="CP002343">
    <property type="protein sequence ID" value="ADU49867.1"/>
    <property type="molecule type" value="Genomic_DNA"/>
</dbReference>
<keyword evidence="1" id="KW-0472">Membrane</keyword>
<feature type="domain" description="YdbS-like PH" evidence="2">
    <location>
        <begin position="418"/>
        <end position="493"/>
    </location>
</feature>
<evidence type="ECO:0000313" key="4">
    <source>
        <dbReference type="Proteomes" id="UP000008914"/>
    </source>
</evidence>
<dbReference type="RefSeq" id="WP_013494179.1">
    <property type="nucleotide sequence ID" value="NC_014830.1"/>
</dbReference>
<dbReference type="Proteomes" id="UP000008914">
    <property type="component" value="Chromosome"/>
</dbReference>
<dbReference type="Pfam" id="PF03703">
    <property type="entry name" value="bPH_2"/>
    <property type="match status" value="2"/>
</dbReference>